<keyword evidence="7" id="KW-0677">Repeat</keyword>
<dbReference type="Proteomes" id="UP000264840">
    <property type="component" value="Unplaced"/>
</dbReference>
<reference evidence="19" key="1">
    <citation type="submission" date="2025-08" db="UniProtKB">
        <authorList>
            <consortium name="Ensembl"/>
        </authorList>
    </citation>
    <scope>IDENTIFICATION</scope>
</reference>
<keyword evidence="4" id="KW-0964">Secreted</keyword>
<keyword evidence="8" id="KW-0130">Cell adhesion</keyword>
<evidence type="ECO:0000256" key="5">
    <source>
        <dbReference type="ARBA" id="ARBA00022530"/>
    </source>
</evidence>
<organism evidence="19 20">
    <name type="scientific">Haplochromis burtoni</name>
    <name type="common">Burton's mouthbrooder</name>
    <name type="synonym">Chromis burtoni</name>
    <dbReference type="NCBI Taxonomy" id="8153"/>
    <lineage>
        <taxon>Eukaryota</taxon>
        <taxon>Metazoa</taxon>
        <taxon>Chordata</taxon>
        <taxon>Craniata</taxon>
        <taxon>Vertebrata</taxon>
        <taxon>Euteleostomi</taxon>
        <taxon>Actinopterygii</taxon>
        <taxon>Neopterygii</taxon>
        <taxon>Teleostei</taxon>
        <taxon>Neoteleostei</taxon>
        <taxon>Acanthomorphata</taxon>
        <taxon>Ovalentaria</taxon>
        <taxon>Cichlomorphae</taxon>
        <taxon>Cichliformes</taxon>
        <taxon>Cichlidae</taxon>
        <taxon>African cichlids</taxon>
        <taxon>Pseudocrenilabrinae</taxon>
        <taxon>Haplochromini</taxon>
        <taxon>Haplochromis</taxon>
    </lineage>
</organism>
<dbReference type="Gene3D" id="2.60.120.200">
    <property type="match status" value="1"/>
</dbReference>
<feature type="compositionally biased region" description="Low complexity" evidence="16">
    <location>
        <begin position="558"/>
        <end position="571"/>
    </location>
</feature>
<dbReference type="GO" id="GO:0005737">
    <property type="term" value="C:cytoplasm"/>
    <property type="evidence" value="ECO:0007669"/>
    <property type="project" value="UniProtKB-SubCell"/>
</dbReference>
<protein>
    <recommendedName>
        <fullName evidence="15">Collagen alpha-1(XXI) chain</fullName>
    </recommendedName>
</protein>
<dbReference type="SUPFAM" id="SSF53300">
    <property type="entry name" value="vWA-like"/>
    <property type="match status" value="1"/>
</dbReference>
<dbReference type="InterPro" id="IPR050525">
    <property type="entry name" value="ECM_Assembly_Org"/>
</dbReference>
<dbReference type="SUPFAM" id="SSF49899">
    <property type="entry name" value="Concanavalin A-like lectins/glucanases"/>
    <property type="match status" value="1"/>
</dbReference>
<dbReference type="InterPro" id="IPR002035">
    <property type="entry name" value="VWF_A"/>
</dbReference>
<evidence type="ECO:0000256" key="10">
    <source>
        <dbReference type="ARBA" id="ARBA00023180"/>
    </source>
</evidence>
<evidence type="ECO:0000256" key="2">
    <source>
        <dbReference type="ARBA" id="ARBA00004498"/>
    </source>
</evidence>
<evidence type="ECO:0000256" key="8">
    <source>
        <dbReference type="ARBA" id="ARBA00022889"/>
    </source>
</evidence>
<evidence type="ECO:0000256" key="11">
    <source>
        <dbReference type="ARBA" id="ARBA00023278"/>
    </source>
</evidence>
<keyword evidence="9" id="KW-0176">Collagen</keyword>
<keyword evidence="6 17" id="KW-0732">Signal</keyword>
<dbReference type="CDD" id="cd01472">
    <property type="entry name" value="vWA_collagen"/>
    <property type="match status" value="1"/>
</dbReference>
<feature type="compositionally biased region" description="Low complexity" evidence="16">
    <location>
        <begin position="670"/>
        <end position="681"/>
    </location>
</feature>
<feature type="region of interest" description="Disordered" evidence="16">
    <location>
        <begin position="466"/>
        <end position="702"/>
    </location>
</feature>
<comment type="subcellular location">
    <subcellularLocation>
        <location evidence="1">Cytoplasm</location>
    </subcellularLocation>
    <subcellularLocation>
        <location evidence="2">Secreted</location>
        <location evidence="2">Extracellular space</location>
        <location evidence="2">Extracellular matrix</location>
    </subcellularLocation>
</comment>
<evidence type="ECO:0000256" key="6">
    <source>
        <dbReference type="ARBA" id="ARBA00022729"/>
    </source>
</evidence>
<sequence length="729" mass="77315">MGYKSTSMHCVLRCLCFMLLHFFSAAQDEDLRSCRTAPCDLVFILDGSWSVEDVNFEIVKRWLVNITTSFNVGQRFTQVGVVQYSDSPHLEIPLGKHSTNRDLIKAMESIEYRGGNTNTGAAIEFATDRLFGLSERASVSRIAVVLTDGKSQDEVLKAAEAARKKGVILFAIGVGPETEKDELRDIANKPFSTYVFSVEDYKAISRIRQVIRQKLCEETVCPARIPIDSRDEKGFDILLHLNLAKKAKNTQGTFYGSKAYQVTSRVDLSEATRNLFPDGLPPSYVFVATLRYKGSLAEEEWDLWRVQTRDGKPQMAVTLNGFDHTVMFTTTSKAPNGIQTVTFSQQTAKLFDEKWHQLRLLVTEEDVTLYVDDLEIETLSLEPPVGIFINGKTQVGKYVRKETTVPFEIQKLRIYCDPEQNNRETACEIPGVCSDRVEPTPEPCVCPPGPPGQPGMKGEQGSIGIPGQPGPPGADGKPGIPGLRGIPGFPGSPGIKGSRGPDGYKGEQGRPGVSGERGIPGLPGPPGQPGEKGAQGTPGAAGLPGKTGHVGEKGSIGPLGPQGPLGEPGLPGRDGKGGFPGRPGQKGEAGASGIPGTDGREGHPGMPGLPGNAGLDGQKGEVGEPGPRGFKGSTGPPGEMGLPGEPGLQGPIGLKGNMGERGSPGIKGTPGLAGSAGQPGSPGQPGHPGMPGMKGSKGQRGNLGERGVMVRFKTTLYCSQHKLSRSNNG</sequence>
<feature type="signal peptide" evidence="17">
    <location>
        <begin position="1"/>
        <end position="26"/>
    </location>
</feature>
<keyword evidence="3" id="KW-0963">Cytoplasm</keyword>
<dbReference type="InterPro" id="IPR008160">
    <property type="entry name" value="Collagen"/>
</dbReference>
<evidence type="ECO:0000256" key="3">
    <source>
        <dbReference type="ARBA" id="ARBA00022490"/>
    </source>
</evidence>
<dbReference type="STRING" id="8153.ENSHBUP00000005568"/>
<evidence type="ECO:0000256" key="9">
    <source>
        <dbReference type="ARBA" id="ARBA00023119"/>
    </source>
</evidence>
<evidence type="ECO:0000256" key="15">
    <source>
        <dbReference type="ARBA" id="ARBA00074870"/>
    </source>
</evidence>
<dbReference type="InterPro" id="IPR048287">
    <property type="entry name" value="TSPN-like_N"/>
</dbReference>
<dbReference type="Pfam" id="PF00092">
    <property type="entry name" value="VWA"/>
    <property type="match status" value="1"/>
</dbReference>
<keyword evidence="20" id="KW-1185">Reference proteome</keyword>
<dbReference type="PANTHER" id="PTHR24020">
    <property type="entry name" value="COLLAGEN ALPHA"/>
    <property type="match status" value="1"/>
</dbReference>
<evidence type="ECO:0000259" key="18">
    <source>
        <dbReference type="PROSITE" id="PS50234"/>
    </source>
</evidence>
<evidence type="ECO:0000313" key="19">
    <source>
        <dbReference type="Ensembl" id="ENSHBUP00000005568.1"/>
    </source>
</evidence>
<evidence type="ECO:0000256" key="16">
    <source>
        <dbReference type="SAM" id="MobiDB-lite"/>
    </source>
</evidence>
<dbReference type="GeneTree" id="ENSGT00940000162318"/>
<comment type="similarity">
    <text evidence="13">Belongs to the type VI collagen family.</text>
</comment>
<dbReference type="Ensembl" id="ENSHBUT00000006786.1">
    <property type="protein sequence ID" value="ENSHBUP00000005568.1"/>
    <property type="gene ID" value="ENSHBUG00000006981.1"/>
</dbReference>
<keyword evidence="11" id="KW-0379">Hydroxylation</keyword>
<dbReference type="SMART" id="SM00327">
    <property type="entry name" value="VWA"/>
    <property type="match status" value="1"/>
</dbReference>
<dbReference type="PRINTS" id="PR00453">
    <property type="entry name" value="VWFADOMAIN"/>
</dbReference>
<feature type="domain" description="VWFA" evidence="18">
    <location>
        <begin position="40"/>
        <end position="215"/>
    </location>
</feature>
<dbReference type="FunFam" id="2.60.120.200:FF:000068">
    <property type="entry name" value="collagen alpha-1(XXI) chain isoform X1"/>
    <property type="match status" value="1"/>
</dbReference>
<name>A0A3Q2VD07_HAPBU</name>
<dbReference type="AlphaFoldDB" id="A0A3Q2VD07"/>
<evidence type="ECO:0000256" key="17">
    <source>
        <dbReference type="SAM" id="SignalP"/>
    </source>
</evidence>
<dbReference type="PANTHER" id="PTHR24020:SF90">
    <property type="entry name" value="COLLAGEN ALPHA-1(XXI) CHAIN"/>
    <property type="match status" value="1"/>
</dbReference>
<evidence type="ECO:0000256" key="12">
    <source>
        <dbReference type="ARBA" id="ARBA00043858"/>
    </source>
</evidence>
<keyword evidence="5" id="KW-0272">Extracellular matrix</keyword>
<feature type="compositionally biased region" description="Low complexity" evidence="16">
    <location>
        <begin position="636"/>
        <end position="654"/>
    </location>
</feature>
<dbReference type="FunFam" id="3.40.50.410:FF:000041">
    <property type="entry name" value="Collagen alpha-1(XXI) chain isoform X1"/>
    <property type="match status" value="1"/>
</dbReference>
<dbReference type="InterPro" id="IPR036465">
    <property type="entry name" value="vWFA_dom_sf"/>
</dbReference>
<dbReference type="SMART" id="SM00210">
    <property type="entry name" value="TSPN"/>
    <property type="match status" value="1"/>
</dbReference>
<dbReference type="Pfam" id="PF01391">
    <property type="entry name" value="Collagen"/>
    <property type="match status" value="2"/>
</dbReference>
<dbReference type="GO" id="GO:0007155">
    <property type="term" value="P:cell adhesion"/>
    <property type="evidence" value="ECO:0007669"/>
    <property type="project" value="UniProtKB-KW"/>
</dbReference>
<comment type="function">
    <text evidence="12">Collagen VI acts as a cell-binding protein.</text>
</comment>
<dbReference type="GO" id="GO:0005581">
    <property type="term" value="C:collagen trimer"/>
    <property type="evidence" value="ECO:0007669"/>
    <property type="project" value="UniProtKB-KW"/>
</dbReference>
<reference evidence="19" key="2">
    <citation type="submission" date="2025-09" db="UniProtKB">
        <authorList>
            <consortium name="Ensembl"/>
        </authorList>
    </citation>
    <scope>IDENTIFICATION</scope>
</reference>
<dbReference type="Gene3D" id="3.40.50.410">
    <property type="entry name" value="von Willebrand factor, type A domain"/>
    <property type="match status" value="1"/>
</dbReference>
<dbReference type="InterPro" id="IPR013320">
    <property type="entry name" value="ConA-like_dom_sf"/>
</dbReference>
<dbReference type="OMA" id="CAHCQLQ"/>
<evidence type="ECO:0000256" key="13">
    <source>
        <dbReference type="ARBA" id="ARBA00044000"/>
    </source>
</evidence>
<evidence type="ECO:0000256" key="14">
    <source>
        <dbReference type="ARBA" id="ARBA00049648"/>
    </source>
</evidence>
<evidence type="ECO:0000256" key="1">
    <source>
        <dbReference type="ARBA" id="ARBA00004496"/>
    </source>
</evidence>
<evidence type="ECO:0000313" key="20">
    <source>
        <dbReference type="Proteomes" id="UP000264840"/>
    </source>
</evidence>
<dbReference type="PROSITE" id="PS50234">
    <property type="entry name" value="VWFA"/>
    <property type="match status" value="1"/>
</dbReference>
<accession>A0A3Q2VD07</accession>
<evidence type="ECO:0000256" key="4">
    <source>
        <dbReference type="ARBA" id="ARBA00022525"/>
    </source>
</evidence>
<feature type="chain" id="PRO_5018622156" description="Collagen alpha-1(XXI) chain" evidence="17">
    <location>
        <begin position="27"/>
        <end position="729"/>
    </location>
</feature>
<comment type="similarity">
    <text evidence="14">Belongs to the fibril-associated collagens with interrupted helices (FACIT) family.</text>
</comment>
<evidence type="ECO:0000256" key="7">
    <source>
        <dbReference type="ARBA" id="ARBA00022737"/>
    </source>
</evidence>
<keyword evidence="10" id="KW-0325">Glycoprotein</keyword>
<proteinExistence type="inferred from homology"/>